<proteinExistence type="predicted"/>
<organism evidence="1 2">
    <name type="scientific">Bordetella genomosp. 1</name>
    <dbReference type="NCBI Taxonomy" id="1395607"/>
    <lineage>
        <taxon>Bacteria</taxon>
        <taxon>Pseudomonadati</taxon>
        <taxon>Pseudomonadota</taxon>
        <taxon>Betaproteobacteria</taxon>
        <taxon>Burkholderiales</taxon>
        <taxon>Alcaligenaceae</taxon>
        <taxon>Bordetella</taxon>
    </lineage>
</organism>
<reference evidence="1 2" key="1">
    <citation type="submission" date="2017-05" db="EMBL/GenBank/DDBJ databases">
        <title>Complete and WGS of Bordetella genogroups.</title>
        <authorList>
            <person name="Spilker T."/>
            <person name="LiPuma J."/>
        </authorList>
    </citation>
    <scope>NUCLEOTIDE SEQUENCE [LARGE SCALE GENOMIC DNA]</scope>
    <source>
        <strain evidence="1 2">AU17610</strain>
    </source>
</reference>
<evidence type="ECO:0000313" key="2">
    <source>
        <dbReference type="Proteomes" id="UP000217005"/>
    </source>
</evidence>
<dbReference type="OrthoDB" id="7057642at2"/>
<dbReference type="AlphaFoldDB" id="A0A261SRQ9"/>
<dbReference type="RefSeq" id="WP_094825359.1">
    <property type="nucleotide sequence ID" value="NZ_NEVL01000002.1"/>
</dbReference>
<evidence type="ECO:0000313" key="1">
    <source>
        <dbReference type="EMBL" id="OZI38983.1"/>
    </source>
</evidence>
<dbReference type="Pfam" id="PF11161">
    <property type="entry name" value="DUF2944"/>
    <property type="match status" value="1"/>
</dbReference>
<dbReference type="Proteomes" id="UP000217005">
    <property type="component" value="Unassembled WGS sequence"/>
</dbReference>
<protein>
    <recommendedName>
        <fullName evidence="3">DUF2946 domain-containing protein</fullName>
    </recommendedName>
</protein>
<name>A0A261SRQ9_9BORD</name>
<sequence length="197" mass="21310">MDEDVKAALVKWPNVPAVAGWLSLDARGRWHLHPGGTAADGGPGESISSPQIIAFIERNFEHDADGRWFFQNGPQRVYVRIDAAPYILRGAERGAGLRTHTGRAIQAITAWWLDENGHLYASTDAGPGAVEDRDLAGVIDTLTLADGTPLWDSLESSAPSPETLHIRHPAYPEPAPLRTVARADLPARLGFVARPEA</sequence>
<dbReference type="EMBL" id="NEVL01000002">
    <property type="protein sequence ID" value="OZI38983.1"/>
    <property type="molecule type" value="Genomic_DNA"/>
</dbReference>
<accession>A0A261SRQ9</accession>
<gene>
    <name evidence="1" type="ORF">CEG14_05450</name>
</gene>
<dbReference type="InterPro" id="IPR021332">
    <property type="entry name" value="DUF2944"/>
</dbReference>
<comment type="caution">
    <text evidence="1">The sequence shown here is derived from an EMBL/GenBank/DDBJ whole genome shotgun (WGS) entry which is preliminary data.</text>
</comment>
<evidence type="ECO:0008006" key="3">
    <source>
        <dbReference type="Google" id="ProtNLM"/>
    </source>
</evidence>